<evidence type="ECO:0000313" key="1">
    <source>
        <dbReference type="EMBL" id="SBS72345.1"/>
    </source>
</evidence>
<dbReference type="AlphaFoldDB" id="A0A1Y5P128"/>
<organism evidence="1">
    <name type="scientific">uncultured Mycobacterium sp</name>
    <dbReference type="NCBI Taxonomy" id="171292"/>
    <lineage>
        <taxon>Bacteria</taxon>
        <taxon>Bacillati</taxon>
        <taxon>Actinomycetota</taxon>
        <taxon>Actinomycetes</taxon>
        <taxon>Mycobacteriales</taxon>
        <taxon>Mycobacteriaceae</taxon>
        <taxon>Mycobacterium</taxon>
        <taxon>environmental samples</taxon>
    </lineage>
</organism>
<dbReference type="EMBL" id="FLQS01000005">
    <property type="protein sequence ID" value="SBS72345.1"/>
    <property type="molecule type" value="Genomic_DNA"/>
</dbReference>
<accession>A0A1Y5P128</accession>
<sequence length="113" mass="12718">MFDNWRVRRHGQPCQATVVHAQQAAKIATNDYRKYQFIVDVHPAGGEAIRVEIIDTFTVGGLKPAVGDIVGVRWDAAAKRAVFDLDGDPRYDLKALRAQQEAQRRHLLDQPPD</sequence>
<reference evidence="1" key="1">
    <citation type="submission" date="2016-03" db="EMBL/GenBank/DDBJ databases">
        <authorList>
            <person name="Ploux O."/>
        </authorList>
    </citation>
    <scope>NUCLEOTIDE SEQUENCE</scope>
    <source>
        <strain evidence="1">UC10</strain>
    </source>
</reference>
<name>A0A1Y5P128_9MYCO</name>
<proteinExistence type="predicted"/>
<gene>
    <name evidence="1" type="ORF">MHPYR_130105</name>
</gene>
<protein>
    <submittedName>
        <fullName evidence="1">Uncharacterized protein</fullName>
    </submittedName>
</protein>